<evidence type="ECO:0000256" key="1">
    <source>
        <dbReference type="ARBA" id="ARBA00007118"/>
    </source>
</evidence>
<gene>
    <name evidence="10" type="ordered locus">Tola_2691</name>
</gene>
<dbReference type="OrthoDB" id="9804207at2"/>
<evidence type="ECO:0000256" key="6">
    <source>
        <dbReference type="ARBA" id="ARBA00023027"/>
    </source>
</evidence>
<keyword evidence="6 7" id="KW-0520">NAD</keyword>
<dbReference type="KEGG" id="tau:Tola_2691"/>
<dbReference type="GO" id="GO:0016491">
    <property type="term" value="F:oxidoreductase activity"/>
    <property type="evidence" value="ECO:0007669"/>
    <property type="project" value="UniProtKB-UniRule"/>
</dbReference>
<dbReference type="InterPro" id="IPR000415">
    <property type="entry name" value="Nitroreductase-like"/>
</dbReference>
<keyword evidence="4 7" id="KW-0521">NADP</keyword>
<evidence type="ECO:0000256" key="4">
    <source>
        <dbReference type="ARBA" id="ARBA00022857"/>
    </source>
</evidence>
<feature type="binding site" description="in other chain" evidence="8">
    <location>
        <begin position="133"/>
        <end position="135"/>
    </location>
    <ligand>
        <name>FMN</name>
        <dbReference type="ChEBI" id="CHEBI:58210"/>
        <note>ligand shared between dimeric partners</note>
    </ligand>
</feature>
<organism evidence="10 11">
    <name type="scientific">Tolumonas auensis (strain DSM 9187 / NBRC 110442 / TA 4)</name>
    <dbReference type="NCBI Taxonomy" id="595494"/>
    <lineage>
        <taxon>Bacteria</taxon>
        <taxon>Pseudomonadati</taxon>
        <taxon>Pseudomonadota</taxon>
        <taxon>Gammaproteobacteria</taxon>
        <taxon>Aeromonadales</taxon>
        <taxon>Aeromonadaceae</taxon>
        <taxon>Tolumonas</taxon>
    </lineage>
</organism>
<keyword evidence="11" id="KW-1185">Reference proteome</keyword>
<reference evidence="10 11" key="2">
    <citation type="journal article" date="2011" name="Stand. Genomic Sci.">
        <title>Complete genome sequence of Tolumonas auensis type strain (TA 4).</title>
        <authorList>
            <person name="Chertkov O."/>
            <person name="Copeland A."/>
            <person name="Lucas S."/>
            <person name="Lapidus A."/>
            <person name="Berry K.W."/>
            <person name="Detter J.C."/>
            <person name="Del Rio T.G."/>
            <person name="Hammon N."/>
            <person name="Dalin E."/>
            <person name="Tice H."/>
            <person name="Pitluck S."/>
            <person name="Richardson P."/>
            <person name="Bruce D."/>
            <person name="Goodwin L."/>
            <person name="Han C."/>
            <person name="Tapia R."/>
            <person name="Saunders E."/>
            <person name="Schmutz J."/>
            <person name="Brettin T."/>
            <person name="Larimer F."/>
            <person name="Land M."/>
            <person name="Hauser L."/>
            <person name="Spring S."/>
            <person name="Rohde M."/>
            <person name="Kyrpides N.C."/>
            <person name="Ivanova N."/>
            <person name="Goker M."/>
            <person name="Beller H.R."/>
            <person name="Klenk H.P."/>
            <person name="Woyke T."/>
        </authorList>
    </citation>
    <scope>NUCLEOTIDE SEQUENCE [LARGE SCALE GENOMIC DNA]</scope>
    <source>
        <strain evidence="11">DSM 9187 / TA4</strain>
    </source>
</reference>
<evidence type="ECO:0000313" key="11">
    <source>
        <dbReference type="Proteomes" id="UP000009073"/>
    </source>
</evidence>
<proteinExistence type="inferred from homology"/>
<dbReference type="RefSeq" id="WP_015879733.1">
    <property type="nucleotide sequence ID" value="NC_012691.1"/>
</dbReference>
<keyword evidence="3 7" id="KW-0288">FMN</keyword>
<dbReference type="eggNOG" id="COG0778">
    <property type="taxonomic scope" value="Bacteria"/>
</dbReference>
<comment type="cofactor">
    <cofactor evidence="8">
        <name>FMN</name>
        <dbReference type="ChEBI" id="CHEBI:58210"/>
    </cofactor>
    <text evidence="8">Binds 1 FMN per subunit.</text>
</comment>
<sequence>MNQAALSLLLTRSSCGLLQAPAPSGEALEHILQAGLRAPDHGHLQPFQFLLAEGEGLNRLGALLAESAKQDGAAEEAIERATQMPLRAPLVITVAARVQPHNKVPAFEQHLSAGCAVMAMQMAAQAQGFGGIWRSSPLMYSRKLHELLGLNEQDQIVGFLYLGTPATSLRIPSFVNSAEFVRWI</sequence>
<name>C4LB81_TOLAT</name>
<evidence type="ECO:0000256" key="2">
    <source>
        <dbReference type="ARBA" id="ARBA00022630"/>
    </source>
</evidence>
<feature type="binding site" evidence="8">
    <location>
        <position position="41"/>
    </location>
    <ligand>
        <name>FMN</name>
        <dbReference type="ChEBI" id="CHEBI:58210"/>
        <note>ligand shared between dimeric partners</note>
    </ligand>
</feature>
<dbReference type="EC" id="1.-.-.-" evidence="7"/>
<evidence type="ECO:0000256" key="8">
    <source>
        <dbReference type="PIRSR" id="PIRSR000232-1"/>
    </source>
</evidence>
<dbReference type="InterPro" id="IPR029479">
    <property type="entry name" value="Nitroreductase"/>
</dbReference>
<feature type="binding site" description="in other chain" evidence="8">
    <location>
        <begin position="12"/>
        <end position="14"/>
    </location>
    <ligand>
        <name>FMN</name>
        <dbReference type="ChEBI" id="CHEBI:58210"/>
        <note>ligand shared between dimeric partners</note>
    </ligand>
</feature>
<feature type="domain" description="Nitroreductase" evidence="9">
    <location>
        <begin position="12"/>
        <end position="163"/>
    </location>
</feature>
<protein>
    <recommendedName>
        <fullName evidence="7">Putative NAD(P)H nitroreductase</fullName>
        <ecNumber evidence="7">1.-.-.-</ecNumber>
    </recommendedName>
</protein>
<dbReference type="EMBL" id="CP001616">
    <property type="protein sequence ID" value="ACQ94284.1"/>
    <property type="molecule type" value="Genomic_DNA"/>
</dbReference>
<dbReference type="SUPFAM" id="SSF55469">
    <property type="entry name" value="FMN-dependent nitroreductase-like"/>
    <property type="match status" value="1"/>
</dbReference>
<evidence type="ECO:0000256" key="5">
    <source>
        <dbReference type="ARBA" id="ARBA00023002"/>
    </source>
</evidence>
<accession>C4LB81</accession>
<comment type="similarity">
    <text evidence="1 7">Belongs to the nitroreductase family.</text>
</comment>
<dbReference type="PANTHER" id="PTHR43821">
    <property type="entry name" value="NAD(P)H NITROREDUCTASE YDJA-RELATED"/>
    <property type="match status" value="1"/>
</dbReference>
<evidence type="ECO:0000313" key="10">
    <source>
        <dbReference type="EMBL" id="ACQ94284.1"/>
    </source>
</evidence>
<evidence type="ECO:0000256" key="7">
    <source>
        <dbReference type="PIRNR" id="PIRNR000232"/>
    </source>
</evidence>
<evidence type="ECO:0000259" key="9">
    <source>
        <dbReference type="Pfam" id="PF00881"/>
    </source>
</evidence>
<keyword evidence="5 7" id="KW-0560">Oxidoreductase</keyword>
<dbReference type="Proteomes" id="UP000009073">
    <property type="component" value="Chromosome"/>
</dbReference>
<dbReference type="HOGENOM" id="CLU_070764_5_0_6"/>
<dbReference type="PIRSF" id="PIRSF000232">
    <property type="entry name" value="YdjA"/>
    <property type="match status" value="1"/>
</dbReference>
<dbReference type="InterPro" id="IPR052530">
    <property type="entry name" value="NAD(P)H_nitroreductase"/>
</dbReference>
<dbReference type="Gene3D" id="3.40.109.10">
    <property type="entry name" value="NADH Oxidase"/>
    <property type="match status" value="1"/>
</dbReference>
<dbReference type="CDD" id="cd02135">
    <property type="entry name" value="YdjA-like"/>
    <property type="match status" value="1"/>
</dbReference>
<dbReference type="PANTHER" id="PTHR43821:SF1">
    <property type="entry name" value="NAD(P)H NITROREDUCTASE YDJA-RELATED"/>
    <property type="match status" value="1"/>
</dbReference>
<dbReference type="AlphaFoldDB" id="C4LB81"/>
<dbReference type="NCBIfam" id="NF008088">
    <property type="entry name" value="PRK10828.1"/>
    <property type="match status" value="1"/>
</dbReference>
<feature type="binding site" evidence="8">
    <location>
        <position position="37"/>
    </location>
    <ligand>
        <name>FMN</name>
        <dbReference type="ChEBI" id="CHEBI:58210"/>
        <note>ligand shared between dimeric partners</note>
    </ligand>
</feature>
<evidence type="ECO:0000256" key="3">
    <source>
        <dbReference type="ARBA" id="ARBA00022643"/>
    </source>
</evidence>
<dbReference type="STRING" id="595494.Tola_2691"/>
<dbReference type="InterPro" id="IPR026021">
    <property type="entry name" value="YdjA-like"/>
</dbReference>
<reference evidence="11" key="1">
    <citation type="submission" date="2009-05" db="EMBL/GenBank/DDBJ databases">
        <title>Complete sequence of Tolumonas auensis DSM 9187.</title>
        <authorList>
            <consortium name="US DOE Joint Genome Institute"/>
            <person name="Lucas S."/>
            <person name="Copeland A."/>
            <person name="Lapidus A."/>
            <person name="Glavina del Rio T."/>
            <person name="Tice H."/>
            <person name="Bruce D."/>
            <person name="Goodwin L."/>
            <person name="Pitluck S."/>
            <person name="Chertkov O."/>
            <person name="Brettin T."/>
            <person name="Detter J.C."/>
            <person name="Han C."/>
            <person name="Larimer F."/>
            <person name="Land M."/>
            <person name="Hauser L."/>
            <person name="Kyrpides N."/>
            <person name="Mikhailova N."/>
            <person name="Spring S."/>
            <person name="Beller H."/>
        </authorList>
    </citation>
    <scope>NUCLEOTIDE SEQUENCE [LARGE SCALE GENOMIC DNA]</scope>
    <source>
        <strain evidence="11">DSM 9187 / TA4</strain>
    </source>
</reference>
<dbReference type="Pfam" id="PF00881">
    <property type="entry name" value="Nitroreductase"/>
    <property type="match status" value="1"/>
</dbReference>
<keyword evidence="2 7" id="KW-0285">Flavoprotein</keyword>